<dbReference type="OMA" id="RIVCITM"/>
<dbReference type="AlphaFoldDB" id="A0A914AFI3"/>
<dbReference type="EnsemblMetazoa" id="XM_038206555.1">
    <property type="protein sequence ID" value="XP_038062483.1"/>
    <property type="gene ID" value="LOC119732971"/>
</dbReference>
<dbReference type="Proteomes" id="UP000887568">
    <property type="component" value="Unplaced"/>
</dbReference>
<dbReference type="InterPro" id="IPR012337">
    <property type="entry name" value="RNaseH-like_sf"/>
</dbReference>
<proteinExistence type="predicted"/>
<dbReference type="InterPro" id="IPR008906">
    <property type="entry name" value="HATC_C_dom"/>
</dbReference>
<dbReference type="GeneID" id="119732971"/>
<dbReference type="PANTHER" id="PTHR46481:SF9">
    <property type="entry name" value="ZINC FINGER BED DOMAIN-CONTAINING PROTEIN 1-LIKE"/>
    <property type="match status" value="1"/>
</dbReference>
<dbReference type="PANTHER" id="PTHR46481">
    <property type="entry name" value="ZINC FINGER BED DOMAIN-CONTAINING PROTEIN 4"/>
    <property type="match status" value="1"/>
</dbReference>
<dbReference type="InterPro" id="IPR052035">
    <property type="entry name" value="ZnF_BED_domain_contain"/>
</dbReference>
<name>A0A914AFI3_PATMI</name>
<keyword evidence="4" id="KW-1185">Reference proteome</keyword>
<evidence type="ECO:0000313" key="4">
    <source>
        <dbReference type="Proteomes" id="UP000887568"/>
    </source>
</evidence>
<evidence type="ECO:0000259" key="2">
    <source>
        <dbReference type="Pfam" id="PF05699"/>
    </source>
</evidence>
<dbReference type="OrthoDB" id="1607513at2759"/>
<reference evidence="3" key="1">
    <citation type="submission" date="2022-11" db="UniProtKB">
        <authorList>
            <consortium name="EnsemblMetazoa"/>
        </authorList>
    </citation>
    <scope>IDENTIFICATION</scope>
</reference>
<dbReference type="Pfam" id="PF05699">
    <property type="entry name" value="Dimer_Tnp_hAT"/>
    <property type="match status" value="1"/>
</dbReference>
<organism evidence="3 4">
    <name type="scientific">Patiria miniata</name>
    <name type="common">Bat star</name>
    <name type="synonym">Asterina miniata</name>
    <dbReference type="NCBI Taxonomy" id="46514"/>
    <lineage>
        <taxon>Eukaryota</taxon>
        <taxon>Metazoa</taxon>
        <taxon>Echinodermata</taxon>
        <taxon>Eleutherozoa</taxon>
        <taxon>Asterozoa</taxon>
        <taxon>Asteroidea</taxon>
        <taxon>Valvatacea</taxon>
        <taxon>Valvatida</taxon>
        <taxon>Asterinidae</taxon>
        <taxon>Patiria</taxon>
    </lineage>
</organism>
<evidence type="ECO:0000313" key="3">
    <source>
        <dbReference type="EnsemblMetazoa" id="XP_038062483.1"/>
    </source>
</evidence>
<dbReference type="RefSeq" id="XP_038062483.1">
    <property type="nucleotide sequence ID" value="XM_038206555.1"/>
</dbReference>
<dbReference type="SUPFAM" id="SSF53098">
    <property type="entry name" value="Ribonuclease H-like"/>
    <property type="match status" value="1"/>
</dbReference>
<evidence type="ECO:0000256" key="1">
    <source>
        <dbReference type="SAM" id="MobiDB-lite"/>
    </source>
</evidence>
<dbReference type="GO" id="GO:0046983">
    <property type="term" value="F:protein dimerization activity"/>
    <property type="evidence" value="ECO:0007669"/>
    <property type="project" value="InterPro"/>
</dbReference>
<feature type="domain" description="HAT C-terminal dimerisation" evidence="2">
    <location>
        <begin position="200"/>
        <end position="282"/>
    </location>
</feature>
<protein>
    <recommendedName>
        <fullName evidence="2">HAT C-terminal dimerisation domain-containing protein</fullName>
    </recommendedName>
</protein>
<accession>A0A914AFI3</accession>
<feature type="region of interest" description="Disordered" evidence="1">
    <location>
        <begin position="145"/>
        <end position="174"/>
    </location>
</feature>
<sequence length="282" mass="32055">MIERILEQAPAIRRLFAEDRAHSHLLPTWQDISVLEAVNKALKPVAAFTDIMSGEEYVTVSSLVPMLHHLQTNVLQDDEADAELTADIKRSIMRKMDSLYDREKTQELLHVATLLDPRYRADNFKEDRLQSTKATVVDEITEQAAPAPAPDVMEQQQEDQPVIAPNPPPQKRKLTLGNVLGKKRRSEDPTTPIDQRANVELERYLSMVLDDVDGETDPLMWWRDHQRSFPLLAKLSRKYLCICATSSPSERLFSTAGHVVSPQRSLLKPDKVNMLVFLAKNL</sequence>